<evidence type="ECO:0000259" key="3">
    <source>
        <dbReference type="PROSITE" id="PS50158"/>
    </source>
</evidence>
<dbReference type="EMBL" id="CAMAPF010000111">
    <property type="protein sequence ID" value="CAH9101486.1"/>
    <property type="molecule type" value="Genomic_DNA"/>
</dbReference>
<proteinExistence type="predicted"/>
<evidence type="ECO:0000313" key="5">
    <source>
        <dbReference type="Proteomes" id="UP001152523"/>
    </source>
</evidence>
<feature type="compositionally biased region" description="Polar residues" evidence="2">
    <location>
        <begin position="338"/>
        <end position="372"/>
    </location>
</feature>
<feature type="domain" description="CCHC-type" evidence="3">
    <location>
        <begin position="314"/>
        <end position="329"/>
    </location>
</feature>
<dbReference type="InterPro" id="IPR001878">
    <property type="entry name" value="Znf_CCHC"/>
</dbReference>
<dbReference type="Proteomes" id="UP001152523">
    <property type="component" value="Unassembled WGS sequence"/>
</dbReference>
<dbReference type="Gene3D" id="4.10.60.10">
    <property type="entry name" value="Zinc finger, CCHC-type"/>
    <property type="match status" value="1"/>
</dbReference>
<dbReference type="AlphaFoldDB" id="A0AAV0DI65"/>
<feature type="region of interest" description="Disordered" evidence="2">
    <location>
        <begin position="234"/>
        <end position="290"/>
    </location>
</feature>
<name>A0AAV0DI65_9ASTE</name>
<keyword evidence="1" id="KW-0862">Zinc</keyword>
<keyword evidence="1" id="KW-0479">Metal-binding</keyword>
<evidence type="ECO:0000313" key="4">
    <source>
        <dbReference type="EMBL" id="CAH9101486.1"/>
    </source>
</evidence>
<dbReference type="InterPro" id="IPR036875">
    <property type="entry name" value="Znf_CCHC_sf"/>
</dbReference>
<dbReference type="PANTHER" id="PTHR34482">
    <property type="entry name" value="DNA DAMAGE-INDUCIBLE PROTEIN 1-LIKE"/>
    <property type="match status" value="1"/>
</dbReference>
<dbReference type="SMART" id="SM00343">
    <property type="entry name" value="ZnF_C2HC"/>
    <property type="match status" value="1"/>
</dbReference>
<feature type="compositionally biased region" description="Polar residues" evidence="2">
    <location>
        <begin position="241"/>
        <end position="251"/>
    </location>
</feature>
<feature type="compositionally biased region" description="Polar residues" evidence="2">
    <location>
        <begin position="269"/>
        <end position="289"/>
    </location>
</feature>
<keyword evidence="5" id="KW-1185">Reference proteome</keyword>
<gene>
    <name evidence="4" type="ORF">CEPIT_LOCUS15639</name>
</gene>
<evidence type="ECO:0000256" key="2">
    <source>
        <dbReference type="SAM" id="MobiDB-lite"/>
    </source>
</evidence>
<feature type="region of interest" description="Disordered" evidence="2">
    <location>
        <begin position="335"/>
        <end position="397"/>
    </location>
</feature>
<dbReference type="Pfam" id="PF00098">
    <property type="entry name" value="zf-CCHC"/>
    <property type="match status" value="1"/>
</dbReference>
<keyword evidence="1" id="KW-0863">Zinc-finger</keyword>
<dbReference type="GO" id="GO:0008270">
    <property type="term" value="F:zinc ion binding"/>
    <property type="evidence" value="ECO:0007669"/>
    <property type="project" value="UniProtKB-KW"/>
</dbReference>
<protein>
    <recommendedName>
        <fullName evidence="3">CCHC-type domain-containing protein</fullName>
    </recommendedName>
</protein>
<dbReference type="GO" id="GO:0003676">
    <property type="term" value="F:nucleic acid binding"/>
    <property type="evidence" value="ECO:0007669"/>
    <property type="project" value="InterPro"/>
</dbReference>
<dbReference type="PROSITE" id="PS50158">
    <property type="entry name" value="ZF_CCHC"/>
    <property type="match status" value="1"/>
</dbReference>
<feature type="compositionally biased region" description="Basic and acidic residues" evidence="2">
    <location>
        <begin position="379"/>
        <end position="389"/>
    </location>
</feature>
<dbReference type="SUPFAM" id="SSF57756">
    <property type="entry name" value="Retrovirus zinc finger-like domains"/>
    <property type="match status" value="1"/>
</dbReference>
<feature type="region of interest" description="Disordered" evidence="2">
    <location>
        <begin position="1"/>
        <end position="31"/>
    </location>
</feature>
<accession>A0AAV0DI65</accession>
<dbReference type="Pfam" id="PF03732">
    <property type="entry name" value="Retrotrans_gag"/>
    <property type="match status" value="1"/>
</dbReference>
<dbReference type="InterPro" id="IPR005162">
    <property type="entry name" value="Retrotrans_gag_dom"/>
</dbReference>
<dbReference type="PANTHER" id="PTHR34482:SF36">
    <property type="entry name" value="RETROTRANSPOSON GAG DOMAIN-CONTAINING PROTEIN"/>
    <property type="match status" value="1"/>
</dbReference>
<organism evidence="4 5">
    <name type="scientific">Cuscuta epithymum</name>
    <dbReference type="NCBI Taxonomy" id="186058"/>
    <lineage>
        <taxon>Eukaryota</taxon>
        <taxon>Viridiplantae</taxon>
        <taxon>Streptophyta</taxon>
        <taxon>Embryophyta</taxon>
        <taxon>Tracheophyta</taxon>
        <taxon>Spermatophyta</taxon>
        <taxon>Magnoliopsida</taxon>
        <taxon>eudicotyledons</taxon>
        <taxon>Gunneridae</taxon>
        <taxon>Pentapetalae</taxon>
        <taxon>asterids</taxon>
        <taxon>lamiids</taxon>
        <taxon>Solanales</taxon>
        <taxon>Convolvulaceae</taxon>
        <taxon>Cuscuteae</taxon>
        <taxon>Cuscuta</taxon>
        <taxon>Cuscuta subgen. Cuscuta</taxon>
    </lineage>
</organism>
<sequence length="397" mass="44260">MSSEDPSEHSASYHVGSNASGHNENAGDHFQPNPFLAELAGLFQQLIQNVTPNQDVGPRVFTLEKLKKNGASIFLGKIDDTPDVAEFWLEQTTRVLEDLQVPQADRPRLAISLLQHGAYDWWKSVLLRPDVPHPMTWAFFEARFLDQFVPAWYQEERKRAFMDVKQGSMSVSEYAYEFLRLSKYARDMVRTEEDKCRKYEYGLNSEVAGQIIAMRHMSFTSLVDSAQRLEGWHRHIGGRGNSSTDAPSGQSSHKRQHGGSEKSNWSKKGCNSQNQSIVASNQPRPQASSVGARPLCKFCEKNHTGECRRATGACFRCGQQGHMLRDCPNLNQEGVKAATSTTPGSRGQPNRKGNNTGGNSETVNRPGPSQASARVYAMHGREEQPDHDVIQGTLEGQ</sequence>
<comment type="caution">
    <text evidence="4">The sequence shown here is derived from an EMBL/GenBank/DDBJ whole genome shotgun (WGS) entry which is preliminary data.</text>
</comment>
<evidence type="ECO:0000256" key="1">
    <source>
        <dbReference type="PROSITE-ProRule" id="PRU00047"/>
    </source>
</evidence>
<reference evidence="4" key="1">
    <citation type="submission" date="2022-07" db="EMBL/GenBank/DDBJ databases">
        <authorList>
            <person name="Macas J."/>
            <person name="Novak P."/>
            <person name="Neumann P."/>
        </authorList>
    </citation>
    <scope>NUCLEOTIDE SEQUENCE</scope>
</reference>